<comment type="caution">
    <text evidence="2">The sequence shown here is derived from an EMBL/GenBank/DDBJ whole genome shotgun (WGS) entry which is preliminary data.</text>
</comment>
<evidence type="ECO:0000313" key="3">
    <source>
        <dbReference type="Proteomes" id="UP001341840"/>
    </source>
</evidence>
<evidence type="ECO:0000313" key="2">
    <source>
        <dbReference type="EMBL" id="MED6189836.1"/>
    </source>
</evidence>
<accession>A0ABU6WY64</accession>
<dbReference type="Proteomes" id="UP001341840">
    <property type="component" value="Unassembled WGS sequence"/>
</dbReference>
<proteinExistence type="predicted"/>
<sequence length="194" mass="22689">YDRWKTMEKRGIMHERIIRFPDGEPDFMHDRVEGLGWGFMYNAFPSINITMVQEFCENFSANHQSHVFLRGKQIPFSEEDIRRNLGIHIELPPLGENDDFKKTMEAEKQNELDMDMVFHVIERQGTNWANNLADNTILKKKIDNAILNAEATAWHKLIMANIDPKTHGTTFDMDHALLIFMLMTEVVVNLPRIM</sequence>
<evidence type="ECO:0000259" key="1">
    <source>
        <dbReference type="Pfam" id="PF20167"/>
    </source>
</evidence>
<feature type="non-terminal residue" evidence="2">
    <location>
        <position position="1"/>
    </location>
</feature>
<gene>
    <name evidence="2" type="ORF">PIB30_099929</name>
</gene>
<feature type="domain" description="Putative plant transposon protein" evidence="1">
    <location>
        <begin position="35"/>
        <end position="193"/>
    </location>
</feature>
<dbReference type="Pfam" id="PF20167">
    <property type="entry name" value="Transposase_32"/>
    <property type="match status" value="1"/>
</dbReference>
<reference evidence="2 3" key="1">
    <citation type="journal article" date="2023" name="Plants (Basel)">
        <title>Bridging the Gap: Combining Genomics and Transcriptomics Approaches to Understand Stylosanthes scabra, an Orphan Legume from the Brazilian Caatinga.</title>
        <authorList>
            <person name="Ferreira-Neto J.R.C."/>
            <person name="da Silva M.D."/>
            <person name="Binneck E."/>
            <person name="de Melo N.F."/>
            <person name="da Silva R.H."/>
            <person name="de Melo A.L.T.M."/>
            <person name="Pandolfi V."/>
            <person name="Bustamante F.O."/>
            <person name="Brasileiro-Vidal A.C."/>
            <person name="Benko-Iseppon A.M."/>
        </authorList>
    </citation>
    <scope>NUCLEOTIDE SEQUENCE [LARGE SCALE GENOMIC DNA]</scope>
    <source>
        <tissue evidence="2">Leaves</tissue>
    </source>
</reference>
<keyword evidence="3" id="KW-1185">Reference proteome</keyword>
<organism evidence="2 3">
    <name type="scientific">Stylosanthes scabra</name>
    <dbReference type="NCBI Taxonomy" id="79078"/>
    <lineage>
        <taxon>Eukaryota</taxon>
        <taxon>Viridiplantae</taxon>
        <taxon>Streptophyta</taxon>
        <taxon>Embryophyta</taxon>
        <taxon>Tracheophyta</taxon>
        <taxon>Spermatophyta</taxon>
        <taxon>Magnoliopsida</taxon>
        <taxon>eudicotyledons</taxon>
        <taxon>Gunneridae</taxon>
        <taxon>Pentapetalae</taxon>
        <taxon>rosids</taxon>
        <taxon>fabids</taxon>
        <taxon>Fabales</taxon>
        <taxon>Fabaceae</taxon>
        <taxon>Papilionoideae</taxon>
        <taxon>50 kb inversion clade</taxon>
        <taxon>dalbergioids sensu lato</taxon>
        <taxon>Dalbergieae</taxon>
        <taxon>Pterocarpus clade</taxon>
        <taxon>Stylosanthes</taxon>
    </lineage>
</organism>
<protein>
    <recommendedName>
        <fullName evidence="1">Putative plant transposon protein domain-containing protein</fullName>
    </recommendedName>
</protein>
<dbReference type="InterPro" id="IPR046796">
    <property type="entry name" value="Transposase_32_dom"/>
</dbReference>
<name>A0ABU6WY64_9FABA</name>
<dbReference type="EMBL" id="JASCZI010183976">
    <property type="protein sequence ID" value="MED6189836.1"/>
    <property type="molecule type" value="Genomic_DNA"/>
</dbReference>